<keyword evidence="11 14" id="KW-0472">Membrane</keyword>
<dbReference type="PROSITE" id="PS52016">
    <property type="entry name" value="TONB_DEPENDENT_REC_3"/>
    <property type="match status" value="1"/>
</dbReference>
<dbReference type="GO" id="GO:0015891">
    <property type="term" value="P:siderophore transport"/>
    <property type="evidence" value="ECO:0007669"/>
    <property type="project" value="InterPro"/>
</dbReference>
<dbReference type="PANTHER" id="PTHR32552">
    <property type="entry name" value="FERRICHROME IRON RECEPTOR-RELATED"/>
    <property type="match status" value="1"/>
</dbReference>
<dbReference type="AlphaFoldDB" id="A0A0B1Z921"/>
<keyword evidence="3 14" id="KW-0813">Transport</keyword>
<dbReference type="GO" id="GO:0009279">
    <property type="term" value="C:cell outer membrane"/>
    <property type="evidence" value="ECO:0007669"/>
    <property type="project" value="UniProtKB-SubCell"/>
</dbReference>
<dbReference type="InterPro" id="IPR036942">
    <property type="entry name" value="Beta-barrel_TonB_sf"/>
</dbReference>
<evidence type="ECO:0000256" key="16">
    <source>
        <dbReference type="SAM" id="SignalP"/>
    </source>
</evidence>
<evidence type="ECO:0000256" key="1">
    <source>
        <dbReference type="ARBA" id="ARBA00004571"/>
    </source>
</evidence>
<evidence type="ECO:0000256" key="7">
    <source>
        <dbReference type="ARBA" id="ARBA00022729"/>
    </source>
</evidence>
<dbReference type="SUPFAM" id="SSF56935">
    <property type="entry name" value="Porins"/>
    <property type="match status" value="1"/>
</dbReference>
<feature type="signal peptide" evidence="16">
    <location>
        <begin position="1"/>
        <end position="18"/>
    </location>
</feature>
<comment type="subcellular location">
    <subcellularLocation>
        <location evidence="1 14">Cell outer membrane</location>
        <topology evidence="1 14">Multi-pass membrane protein</topology>
    </subcellularLocation>
</comment>
<keyword evidence="9" id="KW-0406">Ion transport</keyword>
<dbReference type="Gene3D" id="2.170.130.10">
    <property type="entry name" value="TonB-dependent receptor, plug domain"/>
    <property type="match status" value="1"/>
</dbReference>
<organism evidence="19 20">
    <name type="scientific">Pseudomonas frederiksbergensis</name>
    <dbReference type="NCBI Taxonomy" id="104087"/>
    <lineage>
        <taxon>Bacteria</taxon>
        <taxon>Pseudomonadati</taxon>
        <taxon>Pseudomonadota</taxon>
        <taxon>Gammaproteobacteria</taxon>
        <taxon>Pseudomonadales</taxon>
        <taxon>Pseudomonadaceae</taxon>
        <taxon>Pseudomonas</taxon>
    </lineage>
</organism>
<dbReference type="GO" id="GO:0015344">
    <property type="term" value="F:siderophore uptake transmembrane transporter activity"/>
    <property type="evidence" value="ECO:0007669"/>
    <property type="project" value="TreeGrafter"/>
</dbReference>
<proteinExistence type="inferred from homology"/>
<accession>A0A0B1Z921</accession>
<evidence type="ECO:0000256" key="4">
    <source>
        <dbReference type="ARBA" id="ARBA00022452"/>
    </source>
</evidence>
<keyword evidence="7 16" id="KW-0732">Signal</keyword>
<feature type="domain" description="TonB-dependent receptor plug" evidence="18">
    <location>
        <begin position="67"/>
        <end position="169"/>
    </location>
</feature>
<feature type="chain" id="PRO_5002068705" evidence="16">
    <location>
        <begin position="19"/>
        <end position="715"/>
    </location>
</feature>
<name>A0A0B1Z921_9PSED</name>
<keyword evidence="10 15" id="KW-0798">TonB box</keyword>
<comment type="caution">
    <text evidence="19">The sequence shown here is derived from an EMBL/GenBank/DDBJ whole genome shotgun (WGS) entry which is preliminary data.</text>
</comment>
<keyword evidence="4 14" id="KW-1134">Transmembrane beta strand</keyword>
<evidence type="ECO:0000256" key="10">
    <source>
        <dbReference type="ARBA" id="ARBA00023077"/>
    </source>
</evidence>
<evidence type="ECO:0000313" key="20">
    <source>
        <dbReference type="Proteomes" id="UP000030949"/>
    </source>
</evidence>
<evidence type="ECO:0000256" key="3">
    <source>
        <dbReference type="ARBA" id="ARBA00022448"/>
    </source>
</evidence>
<feature type="domain" description="TonB-dependent receptor-like beta-barrel" evidence="17">
    <location>
        <begin position="243"/>
        <end position="686"/>
    </location>
</feature>
<dbReference type="CDD" id="cd01347">
    <property type="entry name" value="ligand_gated_channel"/>
    <property type="match status" value="1"/>
</dbReference>
<evidence type="ECO:0000313" key="19">
    <source>
        <dbReference type="EMBL" id="KHK65666.1"/>
    </source>
</evidence>
<dbReference type="InterPro" id="IPR000531">
    <property type="entry name" value="Beta-barrel_TonB"/>
</dbReference>
<dbReference type="OrthoDB" id="127311at2"/>
<keyword evidence="12 19" id="KW-0675">Receptor</keyword>
<dbReference type="InterPro" id="IPR039426">
    <property type="entry name" value="TonB-dep_rcpt-like"/>
</dbReference>
<evidence type="ECO:0000256" key="2">
    <source>
        <dbReference type="ARBA" id="ARBA00009810"/>
    </source>
</evidence>
<evidence type="ECO:0000256" key="15">
    <source>
        <dbReference type="RuleBase" id="RU003357"/>
    </source>
</evidence>
<evidence type="ECO:0000256" key="6">
    <source>
        <dbReference type="ARBA" id="ARBA00022692"/>
    </source>
</evidence>
<evidence type="ECO:0000256" key="12">
    <source>
        <dbReference type="ARBA" id="ARBA00023170"/>
    </source>
</evidence>
<evidence type="ECO:0000256" key="14">
    <source>
        <dbReference type="PROSITE-ProRule" id="PRU01360"/>
    </source>
</evidence>
<gene>
    <name evidence="19" type="ORF">JZ00_07255</name>
</gene>
<dbReference type="Pfam" id="PF00593">
    <property type="entry name" value="TonB_dep_Rec_b-barrel"/>
    <property type="match status" value="1"/>
</dbReference>
<reference evidence="20" key="1">
    <citation type="submission" date="2015-03" db="EMBL/GenBank/DDBJ databases">
        <title>Pseudomonas frederiksbergensis hydrocarbon degrader.</title>
        <authorList>
            <person name="Brown L.M."/>
            <person name="Ruiz O.N."/>
            <person name="Mueller S."/>
            <person name="Gunasekera T.S."/>
        </authorList>
    </citation>
    <scope>NUCLEOTIDE SEQUENCE [LARGE SCALE GENOMIC DNA]</scope>
    <source>
        <strain evidence="20">SI8</strain>
    </source>
</reference>
<dbReference type="InterPro" id="IPR037066">
    <property type="entry name" value="Plug_dom_sf"/>
</dbReference>
<evidence type="ECO:0000256" key="5">
    <source>
        <dbReference type="ARBA" id="ARBA00022496"/>
    </source>
</evidence>
<evidence type="ECO:0000256" key="9">
    <source>
        <dbReference type="ARBA" id="ARBA00023065"/>
    </source>
</evidence>
<dbReference type="EMBL" id="JQGJ01000003">
    <property type="protein sequence ID" value="KHK65666.1"/>
    <property type="molecule type" value="Genomic_DNA"/>
</dbReference>
<dbReference type="InterPro" id="IPR012910">
    <property type="entry name" value="Plug_dom"/>
</dbReference>
<comment type="similarity">
    <text evidence="2 14 15">Belongs to the TonB-dependent receptor family.</text>
</comment>
<keyword evidence="5" id="KW-0410">Iron transport</keyword>
<dbReference type="NCBIfam" id="TIGR01783">
    <property type="entry name" value="TonB-siderophor"/>
    <property type="match status" value="1"/>
</dbReference>
<evidence type="ECO:0000256" key="8">
    <source>
        <dbReference type="ARBA" id="ARBA00023004"/>
    </source>
</evidence>
<keyword evidence="6 14" id="KW-0812">Transmembrane</keyword>
<keyword evidence="8" id="KW-0408">Iron</keyword>
<sequence length="715" mass="79114">MSTLALALGSIFSAQAIAAQEDAAANAPLQLGEININAAAVENPTAPLAGKVALRNGSATKSNAAITETPQSVSVVTADEMRDRKSDTLADALSYTPGFTSQPSSFNRTSDRFRMRGFDVESATGGSLRDGMRLQYNSYDGVQEPYGLERVEVVRGAASVLYGQLSPGGFVNGVSKRPTETAQHELGMQYGNHDRKQLTADFSGPLGDSEVLSYRLTMLKRDSDTQQDYINDDKLYIAPALTWRPNEDTSLTLLSFYQKSDTRFSAPLPYQLVKGVGNGPVTIGRHDFIGEPDYDDMNGEMSAIGYEFEHRFDEHTRISNKLRYYEADVKWKYLQAQTSAAAINGAANTGVLRRQYSDRRERSRALASDTNIETRWNIGGIENTFLVGADTYDASYDSHNFRANTSSINIGDYNYGQPVVVNKDRSRDRGSQIDTFQTGIYLQDQIKFDDHWLLLLGGRHDWADQDQEGFATGQKLSQDDESTTWRAGLVYEADNGLAPYISYSESFFPVAVADAPGQTFEPTEGKQYEIGIRYQPPGSNTLLSAAVYELTQENVVKRDLAGNNPQQIGEQRSRGLELEAKSDVTPQLTVIATYAYTDSRITKSVIQSEVGQRSEDTPYHQAALWADYNFALFGVPQLKVGGGARYKGTTQASGIDSQLPAYTLFDAMASYQIDKNWDVSLNANNVTNKKYVYCEAAICRYGDERELVTSVNFRW</sequence>
<dbReference type="Proteomes" id="UP000030949">
    <property type="component" value="Unassembled WGS sequence"/>
</dbReference>
<dbReference type="RefSeq" id="WP_046509638.1">
    <property type="nucleotide sequence ID" value="NZ_JQGJ02000005.1"/>
</dbReference>
<protein>
    <submittedName>
        <fullName evidence="19">TonB-dependent receptor</fullName>
    </submittedName>
</protein>
<dbReference type="Gene3D" id="2.40.170.20">
    <property type="entry name" value="TonB-dependent receptor, beta-barrel domain"/>
    <property type="match status" value="1"/>
</dbReference>
<evidence type="ECO:0000256" key="13">
    <source>
        <dbReference type="ARBA" id="ARBA00023237"/>
    </source>
</evidence>
<evidence type="ECO:0000256" key="11">
    <source>
        <dbReference type="ARBA" id="ARBA00023136"/>
    </source>
</evidence>
<dbReference type="Pfam" id="PF07715">
    <property type="entry name" value="Plug"/>
    <property type="match status" value="1"/>
</dbReference>
<dbReference type="PANTHER" id="PTHR32552:SF68">
    <property type="entry name" value="FERRICHROME OUTER MEMBRANE TRANSPORTER_PHAGE RECEPTOR"/>
    <property type="match status" value="1"/>
</dbReference>
<dbReference type="FunFam" id="2.170.130.10:FF:000001">
    <property type="entry name" value="Catecholate siderophore TonB-dependent receptor"/>
    <property type="match status" value="1"/>
</dbReference>
<evidence type="ECO:0000259" key="18">
    <source>
        <dbReference type="Pfam" id="PF07715"/>
    </source>
</evidence>
<dbReference type="InterPro" id="IPR010105">
    <property type="entry name" value="TonB_sidphr_rcpt"/>
</dbReference>
<keyword evidence="13 14" id="KW-0998">Cell outer membrane</keyword>
<dbReference type="GO" id="GO:0038023">
    <property type="term" value="F:signaling receptor activity"/>
    <property type="evidence" value="ECO:0007669"/>
    <property type="project" value="InterPro"/>
</dbReference>
<evidence type="ECO:0000259" key="17">
    <source>
        <dbReference type="Pfam" id="PF00593"/>
    </source>
</evidence>